<evidence type="ECO:0000313" key="2">
    <source>
        <dbReference type="Proteomes" id="UP000095544"/>
    </source>
</evidence>
<gene>
    <name evidence="1" type="ORF">ERS852491_04469</name>
</gene>
<proteinExistence type="predicted"/>
<organism evidence="1 2">
    <name type="scientific">Faecalicatena contorta</name>
    <dbReference type="NCBI Taxonomy" id="39482"/>
    <lineage>
        <taxon>Bacteria</taxon>
        <taxon>Bacillati</taxon>
        <taxon>Bacillota</taxon>
        <taxon>Clostridia</taxon>
        <taxon>Lachnospirales</taxon>
        <taxon>Lachnospiraceae</taxon>
        <taxon>Faecalicatena</taxon>
    </lineage>
</organism>
<accession>A0A174L5F7</accession>
<dbReference type="AlphaFoldDB" id="A0A174L5F7"/>
<reference evidence="1 2" key="1">
    <citation type="submission" date="2015-09" db="EMBL/GenBank/DDBJ databases">
        <authorList>
            <consortium name="Pathogen Informatics"/>
        </authorList>
    </citation>
    <scope>NUCLEOTIDE SEQUENCE [LARGE SCALE GENOMIC DNA]</scope>
    <source>
        <strain evidence="1 2">2789STDY5834876</strain>
    </source>
</reference>
<dbReference type="Proteomes" id="UP000095544">
    <property type="component" value="Unassembled WGS sequence"/>
</dbReference>
<evidence type="ECO:0000313" key="1">
    <source>
        <dbReference type="EMBL" id="CUP17697.1"/>
    </source>
</evidence>
<dbReference type="RefSeq" id="WP_050640903.1">
    <property type="nucleotide sequence ID" value="NZ_CABKUE010000009.1"/>
</dbReference>
<name>A0A174L5F7_9FIRM</name>
<dbReference type="OrthoDB" id="9874726at2"/>
<protein>
    <submittedName>
        <fullName evidence="1">Uncharacterized protein</fullName>
    </submittedName>
</protein>
<dbReference type="STRING" id="39482.ERS852491_04469"/>
<sequence length="98" mass="11085">MIKITKEGKKMLETTFGSKGQTKFKIQHIKPTCNACRDELRLVPGSSEPNDVISMESGYVFFVDKDLMQLAEIITIDAAGDIPVLTTRKSIDVRERYF</sequence>
<dbReference type="EMBL" id="CYZU01000063">
    <property type="protein sequence ID" value="CUP17697.1"/>
    <property type="molecule type" value="Genomic_DNA"/>
</dbReference>